<dbReference type="KEGG" id="pko:PKOR_00540"/>
<keyword evidence="4 7" id="KW-0812">Transmembrane</keyword>
<accession>A0A0E3UVK6</accession>
<dbReference type="EMBL" id="CP009621">
    <property type="protein sequence ID" value="AKD01906.1"/>
    <property type="molecule type" value="Genomic_DNA"/>
</dbReference>
<dbReference type="STRING" id="400092.PKOR_00540"/>
<evidence type="ECO:0000256" key="1">
    <source>
        <dbReference type="ARBA" id="ARBA00004651"/>
    </source>
</evidence>
<feature type="domain" description="YWFCY" evidence="8">
    <location>
        <begin position="39"/>
        <end position="132"/>
    </location>
</feature>
<dbReference type="HOGENOM" id="CLU_019050_1_1_10"/>
<keyword evidence="6 7" id="KW-0472">Membrane</keyword>
<gene>
    <name evidence="9" type="ORF">PKOR_00540</name>
</gene>
<dbReference type="InterPro" id="IPR003688">
    <property type="entry name" value="TraG/VirD4"/>
</dbReference>
<evidence type="ECO:0000256" key="3">
    <source>
        <dbReference type="ARBA" id="ARBA00022475"/>
    </source>
</evidence>
<dbReference type="InterPro" id="IPR025988">
    <property type="entry name" value="YWFCY_dom"/>
</dbReference>
<comment type="subcellular location">
    <subcellularLocation>
        <location evidence="1">Cell membrane</location>
        <topology evidence="1">Multi-pass membrane protein</topology>
    </subcellularLocation>
</comment>
<sequence length="652" mass="73454">MEESSELKKLYAFLQGLIYFSIVVEGAVFLFWDAPALYLLEPVLHRLKRVVIYEDIYLSKTFTFALILIVSMGTKAKKELALDLLRHIFLPLLMGCAFFFGAGLLYFTPGSRMLLPGVSLSDAAYFLLSLTGAVLVHIALDNVSKHLQHRLLQDRFNVENESFAQPVKCVRTPYSVNIPMLFYYKKRLQRGWLNLVNPFRGTLLIGTPGSGKSFSVVLPFIRQLLAKGFSMMVYDFKFPDLARVTYYHYLLGRKKGMLKNHRFHVLNFHAVAYSSRCNPLKPEYLPTLADATETAEALLEALRKGDRGGGAAQFFNQSAVNFLASCIYFLSRHQQGRYSSFPHVLALLNLSYEEIFHTLFSEPELESLLSPFATAYKNRAFEQLEGQIGTLKVNIGRLATKETFWVLSGDDFELGISDPAHPAVLVIANDPATQSINSACNALVLNRMSRLINTRGNLPCALVVDEAPTLYLHRVESLIATARSNRIAVLLGLQELPQLRQQYGRETAETICSVAANVLSGSARNRETLDWLEKLFGRVRQLKQGLSLERNRASVSMSEEMGPLIPAAKIAHLQTGEMVGQVATERETYNGKYVSSTYHCKINLDLSRLHKEEKLYPALPIFYDFGSAQQKEQLLLENFNRIRKEVKGLVPV</sequence>
<evidence type="ECO:0000259" key="8">
    <source>
        <dbReference type="Pfam" id="PF14293"/>
    </source>
</evidence>
<dbReference type="PANTHER" id="PTHR37937">
    <property type="entry name" value="CONJUGATIVE TRANSFER: DNA TRANSPORT"/>
    <property type="match status" value="1"/>
</dbReference>
<feature type="transmembrane region" description="Helical" evidence="7">
    <location>
        <begin position="12"/>
        <end position="32"/>
    </location>
</feature>
<reference evidence="9 10" key="1">
    <citation type="journal article" date="2015" name="Sci. Rep.">
        <title>Unraveling adaptation of Pontibacter korlensis to radiation and infertility in desert through complete genome and comparative transcriptomic analysis.</title>
        <authorList>
            <person name="Dai J."/>
            <person name="Dai W."/>
            <person name="Qiu C."/>
            <person name="Yang Z."/>
            <person name="Zhang Y."/>
            <person name="Zhou M."/>
            <person name="Zhang L."/>
            <person name="Fang C."/>
            <person name="Gao Q."/>
            <person name="Yang Q."/>
            <person name="Li X."/>
            <person name="Wang Z."/>
            <person name="Wang Z."/>
            <person name="Jia Z."/>
            <person name="Chen X."/>
        </authorList>
    </citation>
    <scope>NUCLEOTIDE SEQUENCE [LARGE SCALE GENOMIC DNA]</scope>
    <source>
        <strain evidence="9 10">X14-1T</strain>
    </source>
</reference>
<evidence type="ECO:0000256" key="7">
    <source>
        <dbReference type="SAM" id="Phobius"/>
    </source>
</evidence>
<evidence type="ECO:0000256" key="4">
    <source>
        <dbReference type="ARBA" id="ARBA00022692"/>
    </source>
</evidence>
<evidence type="ECO:0000256" key="6">
    <source>
        <dbReference type="ARBA" id="ARBA00023136"/>
    </source>
</evidence>
<dbReference type="InterPro" id="IPR051539">
    <property type="entry name" value="T4SS-coupling_protein"/>
</dbReference>
<dbReference type="RefSeq" id="WP_046308611.1">
    <property type="nucleotide sequence ID" value="NZ_CBCSCY010000011.1"/>
</dbReference>
<dbReference type="CDD" id="cd01127">
    <property type="entry name" value="TrwB_TraG_TraD_VirD4"/>
    <property type="match status" value="2"/>
</dbReference>
<keyword evidence="5 7" id="KW-1133">Transmembrane helix</keyword>
<proteinExistence type="inferred from homology"/>
<dbReference type="InterPro" id="IPR027417">
    <property type="entry name" value="P-loop_NTPase"/>
</dbReference>
<dbReference type="PANTHER" id="PTHR37937:SF1">
    <property type="entry name" value="CONJUGATIVE TRANSFER: DNA TRANSPORT"/>
    <property type="match status" value="1"/>
</dbReference>
<dbReference type="SUPFAM" id="SSF52540">
    <property type="entry name" value="P-loop containing nucleoside triphosphate hydrolases"/>
    <property type="match status" value="1"/>
</dbReference>
<dbReference type="Proteomes" id="UP000033109">
    <property type="component" value="Chromosome"/>
</dbReference>
<protein>
    <submittedName>
        <fullName evidence="9">Mobilization protein</fullName>
    </submittedName>
</protein>
<dbReference type="Pfam" id="PF02534">
    <property type="entry name" value="T4SS-DNA_transf"/>
    <property type="match status" value="1"/>
</dbReference>
<dbReference type="PATRIC" id="fig|400092.3.peg.130"/>
<keyword evidence="3" id="KW-1003">Cell membrane</keyword>
<feature type="transmembrane region" description="Helical" evidence="7">
    <location>
        <begin position="56"/>
        <end position="76"/>
    </location>
</feature>
<name>A0A0E3UVK6_9BACT</name>
<feature type="transmembrane region" description="Helical" evidence="7">
    <location>
        <begin position="123"/>
        <end position="140"/>
    </location>
</feature>
<organism evidence="9 10">
    <name type="scientific">Pontibacter korlensis</name>
    <dbReference type="NCBI Taxonomy" id="400092"/>
    <lineage>
        <taxon>Bacteria</taxon>
        <taxon>Pseudomonadati</taxon>
        <taxon>Bacteroidota</taxon>
        <taxon>Cytophagia</taxon>
        <taxon>Cytophagales</taxon>
        <taxon>Hymenobacteraceae</taxon>
        <taxon>Pontibacter</taxon>
    </lineage>
</organism>
<evidence type="ECO:0000256" key="2">
    <source>
        <dbReference type="ARBA" id="ARBA00008806"/>
    </source>
</evidence>
<dbReference type="OrthoDB" id="102453at2"/>
<comment type="similarity">
    <text evidence="2">Belongs to the VirD4/TraG family.</text>
</comment>
<evidence type="ECO:0000313" key="10">
    <source>
        <dbReference type="Proteomes" id="UP000033109"/>
    </source>
</evidence>
<evidence type="ECO:0000313" key="9">
    <source>
        <dbReference type="EMBL" id="AKD01906.1"/>
    </source>
</evidence>
<dbReference type="GO" id="GO:0005886">
    <property type="term" value="C:plasma membrane"/>
    <property type="evidence" value="ECO:0007669"/>
    <property type="project" value="UniProtKB-SubCell"/>
</dbReference>
<dbReference type="Pfam" id="PF14293">
    <property type="entry name" value="YWFCY"/>
    <property type="match status" value="1"/>
</dbReference>
<feature type="transmembrane region" description="Helical" evidence="7">
    <location>
        <begin position="88"/>
        <end position="108"/>
    </location>
</feature>
<dbReference type="AlphaFoldDB" id="A0A0E3UVK6"/>
<keyword evidence="10" id="KW-1185">Reference proteome</keyword>
<dbReference type="Gene3D" id="3.40.50.300">
    <property type="entry name" value="P-loop containing nucleotide triphosphate hydrolases"/>
    <property type="match status" value="1"/>
</dbReference>
<evidence type="ECO:0000256" key="5">
    <source>
        <dbReference type="ARBA" id="ARBA00022989"/>
    </source>
</evidence>